<proteinExistence type="predicted"/>
<protein>
    <submittedName>
        <fullName evidence="2">DUF1761 domain-containing protein</fullName>
    </submittedName>
</protein>
<keyword evidence="1" id="KW-1133">Transmembrane helix</keyword>
<name>A0AAW9SCF2_9BACT</name>
<feature type="transmembrane region" description="Helical" evidence="1">
    <location>
        <begin position="82"/>
        <end position="100"/>
    </location>
</feature>
<gene>
    <name evidence="2" type="ORF">AAG747_19100</name>
</gene>
<keyword evidence="3" id="KW-1185">Reference proteome</keyword>
<accession>A0AAW9SCF2</accession>
<feature type="transmembrane region" description="Helical" evidence="1">
    <location>
        <begin position="52"/>
        <end position="75"/>
    </location>
</feature>
<dbReference type="Proteomes" id="UP001403385">
    <property type="component" value="Unassembled WGS sequence"/>
</dbReference>
<keyword evidence="1" id="KW-0812">Transmembrane</keyword>
<evidence type="ECO:0000256" key="1">
    <source>
        <dbReference type="SAM" id="Phobius"/>
    </source>
</evidence>
<evidence type="ECO:0000313" key="3">
    <source>
        <dbReference type="Proteomes" id="UP001403385"/>
    </source>
</evidence>
<reference evidence="2 3" key="1">
    <citation type="submission" date="2024-04" db="EMBL/GenBank/DDBJ databases">
        <title>Novel genus in family Flammeovirgaceae.</title>
        <authorList>
            <person name="Nguyen T.H."/>
            <person name="Vuong T.Q."/>
            <person name="Le H."/>
            <person name="Kim S.-G."/>
        </authorList>
    </citation>
    <scope>NUCLEOTIDE SEQUENCE [LARGE SCALE GENOMIC DNA]</scope>
    <source>
        <strain evidence="2 3">JCM 23209</strain>
    </source>
</reference>
<sequence length="137" mass="14915">MISQFANLNWIGIIAAFVPYFLLGALWFTLIFSKPYKISLGKENEELPQKPIFIIGPALCCLVITLASAILIYTLNISSYEAVIEFSLIAGIGFLVANTVNIAINPNIPQPILYGIISGSYHLVGILMVGIILVAMK</sequence>
<feature type="transmembrane region" description="Helical" evidence="1">
    <location>
        <begin position="7"/>
        <end position="32"/>
    </location>
</feature>
<dbReference type="Pfam" id="PF08570">
    <property type="entry name" value="DUF1761"/>
    <property type="match status" value="1"/>
</dbReference>
<dbReference type="RefSeq" id="WP_346822815.1">
    <property type="nucleotide sequence ID" value="NZ_JBDKWZ010000011.1"/>
</dbReference>
<dbReference type="AlphaFoldDB" id="A0AAW9SCF2"/>
<dbReference type="InterPro" id="IPR013879">
    <property type="entry name" value="DUF1761"/>
</dbReference>
<organism evidence="2 3">
    <name type="scientific">Rapidithrix thailandica</name>
    <dbReference type="NCBI Taxonomy" id="413964"/>
    <lineage>
        <taxon>Bacteria</taxon>
        <taxon>Pseudomonadati</taxon>
        <taxon>Bacteroidota</taxon>
        <taxon>Cytophagia</taxon>
        <taxon>Cytophagales</taxon>
        <taxon>Flammeovirgaceae</taxon>
        <taxon>Rapidithrix</taxon>
    </lineage>
</organism>
<evidence type="ECO:0000313" key="2">
    <source>
        <dbReference type="EMBL" id="MEN7550039.1"/>
    </source>
</evidence>
<keyword evidence="1" id="KW-0472">Membrane</keyword>
<feature type="transmembrane region" description="Helical" evidence="1">
    <location>
        <begin position="112"/>
        <end position="136"/>
    </location>
</feature>
<dbReference type="EMBL" id="JBDKWZ010000011">
    <property type="protein sequence ID" value="MEN7550039.1"/>
    <property type="molecule type" value="Genomic_DNA"/>
</dbReference>
<comment type="caution">
    <text evidence="2">The sequence shown here is derived from an EMBL/GenBank/DDBJ whole genome shotgun (WGS) entry which is preliminary data.</text>
</comment>